<dbReference type="InterPro" id="IPR051678">
    <property type="entry name" value="AGP_Transferase"/>
</dbReference>
<dbReference type="PANTHER" id="PTHR21310:SF57">
    <property type="entry name" value="BLR2944 PROTEIN"/>
    <property type="match status" value="1"/>
</dbReference>
<keyword evidence="4" id="KW-1185">Reference proteome</keyword>
<accession>A0A942SV28</accession>
<comment type="caution">
    <text evidence="2">The sequence shown here is derived from an EMBL/GenBank/DDBJ whole genome shotgun (WGS) entry which is preliminary data.</text>
</comment>
<sequence>MAEKIKLSLKAYFESKIKGAKNVEIREYSQPSAGWSDEAFIFDVHWETASGVQKKGFAVRKQNKGGLMRENRNFFLQFKYLDRLSKNCDLPIPGVYWYETDESILGGPFFVMDKLPGNSYVPWSKEGQLFFKRANEEGEIPFHFVQYLAKLHLLDYRGAGFTEDFDEPKGEYGFIDDKLIGLEEMYYRYQISPDPVMVDALEWLKAHKPAAQRYSLIHNDYRTGNLLYSHNEITGILDWEAAEIGDPMADVAYVCAKSNRMDSPLMCYLVDRQLFLDTYSELTGLRVDEKVLHYYEVYHQVRFVLISQSAGKSFAKGETKDLRMARQGYRWPLMRNMVAELLGY</sequence>
<dbReference type="SUPFAM" id="SSF56112">
    <property type="entry name" value="Protein kinase-like (PK-like)"/>
    <property type="match status" value="1"/>
</dbReference>
<dbReference type="Gene3D" id="3.90.1200.10">
    <property type="match status" value="1"/>
</dbReference>
<dbReference type="AlphaFoldDB" id="A0A942SV28"/>
<dbReference type="RefSeq" id="WP_213140373.1">
    <property type="nucleotide sequence ID" value="NZ_JAGYPE020000001.1"/>
</dbReference>
<evidence type="ECO:0000313" key="4">
    <source>
        <dbReference type="Proteomes" id="UP000677265"/>
    </source>
</evidence>
<evidence type="ECO:0000313" key="2">
    <source>
        <dbReference type="EMBL" id="MBS4180380.1"/>
    </source>
</evidence>
<evidence type="ECO:0000259" key="1">
    <source>
        <dbReference type="Pfam" id="PF01636"/>
    </source>
</evidence>
<feature type="domain" description="Aminoglycoside phosphotransferase" evidence="1">
    <location>
        <begin position="56"/>
        <end position="262"/>
    </location>
</feature>
<dbReference type="Gene3D" id="3.30.200.20">
    <property type="entry name" value="Phosphorylase Kinase, domain 1"/>
    <property type="match status" value="1"/>
</dbReference>
<reference evidence="2" key="1">
    <citation type="submission" date="2021-05" db="EMBL/GenBank/DDBJ databases">
        <title>Novel Bacillus species.</title>
        <authorList>
            <person name="Liu G."/>
        </authorList>
    </citation>
    <scope>NUCLEOTIDE SEQUENCE</scope>
    <source>
        <strain evidence="2 4">FJAT-50051</strain>
    </source>
</reference>
<dbReference type="InterPro" id="IPR002575">
    <property type="entry name" value="Aminoglycoside_PTrfase"/>
</dbReference>
<organism evidence="2">
    <name type="scientific">Neobacillus citreus</name>
    <dbReference type="NCBI Taxonomy" id="2833578"/>
    <lineage>
        <taxon>Bacteria</taxon>
        <taxon>Bacillati</taxon>
        <taxon>Bacillota</taxon>
        <taxon>Bacilli</taxon>
        <taxon>Bacillales</taxon>
        <taxon>Bacillaceae</taxon>
        <taxon>Neobacillus</taxon>
    </lineage>
</organism>
<gene>
    <name evidence="3" type="ORF">KHB02_000305</name>
    <name evidence="2" type="ORF">KHB02_03135</name>
</gene>
<dbReference type="CDD" id="cd05154">
    <property type="entry name" value="ACAD10_11_N-like"/>
    <property type="match status" value="1"/>
</dbReference>
<name>A0A942SV28_9BACI</name>
<dbReference type="EMBL" id="JAGYPE010000001">
    <property type="protein sequence ID" value="MBS4180380.1"/>
    <property type="molecule type" value="Genomic_DNA"/>
</dbReference>
<dbReference type="Pfam" id="PF01636">
    <property type="entry name" value="APH"/>
    <property type="match status" value="1"/>
</dbReference>
<dbReference type="InterPro" id="IPR041726">
    <property type="entry name" value="ACAD10_11_N"/>
</dbReference>
<evidence type="ECO:0000313" key="3">
    <source>
        <dbReference type="EMBL" id="MCH6263965.1"/>
    </source>
</evidence>
<dbReference type="EMBL" id="JAGYPE020000001">
    <property type="protein sequence ID" value="MCH6263965.1"/>
    <property type="molecule type" value="Genomic_DNA"/>
</dbReference>
<dbReference type="PANTHER" id="PTHR21310">
    <property type="entry name" value="AMINOGLYCOSIDE PHOSPHOTRANSFERASE-RELATED-RELATED"/>
    <property type="match status" value="1"/>
</dbReference>
<proteinExistence type="predicted"/>
<dbReference type="Proteomes" id="UP000677265">
    <property type="component" value="Unassembled WGS sequence"/>
</dbReference>
<protein>
    <submittedName>
        <fullName evidence="2">Phosphotransferase family protein</fullName>
    </submittedName>
</protein>
<dbReference type="InterPro" id="IPR011009">
    <property type="entry name" value="Kinase-like_dom_sf"/>
</dbReference>